<evidence type="ECO:0000313" key="2">
    <source>
        <dbReference type="Proteomes" id="UP001168877"/>
    </source>
</evidence>
<evidence type="ECO:0000313" key="1">
    <source>
        <dbReference type="EMBL" id="KAK0599911.1"/>
    </source>
</evidence>
<comment type="caution">
    <text evidence="1">The sequence shown here is derived from an EMBL/GenBank/DDBJ whole genome shotgun (WGS) entry which is preliminary data.</text>
</comment>
<reference evidence="1" key="1">
    <citation type="journal article" date="2022" name="Plant J.">
        <title>Strategies of tolerance reflected in two North American maple genomes.</title>
        <authorList>
            <person name="McEvoy S.L."/>
            <person name="Sezen U.U."/>
            <person name="Trouern-Trend A."/>
            <person name="McMahon S.M."/>
            <person name="Schaberg P.G."/>
            <person name="Yang J."/>
            <person name="Wegrzyn J.L."/>
            <person name="Swenson N.G."/>
        </authorList>
    </citation>
    <scope>NUCLEOTIDE SEQUENCE</scope>
    <source>
        <strain evidence="1">NS2018</strain>
    </source>
</reference>
<sequence length="167" mass="19379">MIMQYLRRYRRKLDWKVKRCHCEQEQLLDAAAIEKEYLTKRNHIRDPTSTSISTITDAATAASSTDTSLLRRQWNPPPALPPSRDRGTSAIQGIVLNLSQDMQLSSQAFKKMYNLRFLNFYDSLFAPSNFYRKCNSRVHIPNGLGDLPGKPRFYLDWISFNNTAIKF</sequence>
<keyword evidence="2" id="KW-1185">Reference proteome</keyword>
<reference evidence="1" key="2">
    <citation type="submission" date="2023-06" db="EMBL/GenBank/DDBJ databases">
        <authorList>
            <person name="Swenson N.G."/>
            <person name="Wegrzyn J.L."/>
            <person name="Mcevoy S.L."/>
        </authorList>
    </citation>
    <scope>NUCLEOTIDE SEQUENCE</scope>
    <source>
        <strain evidence="1">NS2018</strain>
        <tissue evidence="1">Leaf</tissue>
    </source>
</reference>
<dbReference type="AlphaFoldDB" id="A0AA39SKA9"/>
<dbReference type="Proteomes" id="UP001168877">
    <property type="component" value="Unassembled WGS sequence"/>
</dbReference>
<gene>
    <name evidence="1" type="ORF">LWI29_009784</name>
</gene>
<name>A0AA39SKA9_ACESA</name>
<dbReference type="EMBL" id="JAUESC010000003">
    <property type="protein sequence ID" value="KAK0599911.1"/>
    <property type="molecule type" value="Genomic_DNA"/>
</dbReference>
<accession>A0AA39SKA9</accession>
<proteinExistence type="predicted"/>
<organism evidence="1 2">
    <name type="scientific">Acer saccharum</name>
    <name type="common">Sugar maple</name>
    <dbReference type="NCBI Taxonomy" id="4024"/>
    <lineage>
        <taxon>Eukaryota</taxon>
        <taxon>Viridiplantae</taxon>
        <taxon>Streptophyta</taxon>
        <taxon>Embryophyta</taxon>
        <taxon>Tracheophyta</taxon>
        <taxon>Spermatophyta</taxon>
        <taxon>Magnoliopsida</taxon>
        <taxon>eudicotyledons</taxon>
        <taxon>Gunneridae</taxon>
        <taxon>Pentapetalae</taxon>
        <taxon>rosids</taxon>
        <taxon>malvids</taxon>
        <taxon>Sapindales</taxon>
        <taxon>Sapindaceae</taxon>
        <taxon>Hippocastanoideae</taxon>
        <taxon>Acereae</taxon>
        <taxon>Acer</taxon>
    </lineage>
</organism>
<protein>
    <submittedName>
        <fullName evidence="1">Uncharacterized protein</fullName>
    </submittedName>
</protein>